<dbReference type="OrthoDB" id="9977002at2759"/>
<name>A0A818UJW9_9BILA</name>
<dbReference type="EMBL" id="CAJOAY010000358">
    <property type="protein sequence ID" value="CAF3642529.1"/>
    <property type="molecule type" value="Genomic_DNA"/>
</dbReference>
<sequence>MKLNMNSKWEPGHHPFPEMNRFLNSYSRIHHQSVRKLSYTRSNYSFLGYICSVSDNNARIEEILLIFGDKYRSLINTIIEEECPKYYNDKRMMMNNKRNNRPSMLYNPRRWENSDR</sequence>
<proteinExistence type="predicted"/>
<feature type="region of interest" description="Disordered" evidence="1">
    <location>
        <begin position="97"/>
        <end position="116"/>
    </location>
</feature>
<evidence type="ECO:0000313" key="6">
    <source>
        <dbReference type="EMBL" id="CAF3702162.1"/>
    </source>
</evidence>
<evidence type="ECO:0000256" key="1">
    <source>
        <dbReference type="SAM" id="MobiDB-lite"/>
    </source>
</evidence>
<gene>
    <name evidence="3" type="ORF">IZO911_LOCUS31638</name>
    <name evidence="4" type="ORF">JYZ213_LOCUS39101</name>
    <name evidence="6" type="ORF">KXQ929_LOCUS11125</name>
    <name evidence="5" type="ORF">OKA104_LOCUS8734</name>
    <name evidence="7" type="ORF">OXD698_LOCUS26224</name>
    <name evidence="2" type="ORF">VCS650_LOCUS17234</name>
</gene>
<evidence type="ECO:0000313" key="7">
    <source>
        <dbReference type="EMBL" id="CAF3942835.1"/>
    </source>
</evidence>
<protein>
    <submittedName>
        <fullName evidence="6">Uncharacterized protein</fullName>
    </submittedName>
</protein>
<dbReference type="Proteomes" id="UP000663860">
    <property type="component" value="Unassembled WGS sequence"/>
</dbReference>
<evidence type="ECO:0000313" key="5">
    <source>
        <dbReference type="EMBL" id="CAF3642529.1"/>
    </source>
</evidence>
<dbReference type="EMBL" id="CAJNOG010001228">
    <property type="protein sequence ID" value="CAF1423005.1"/>
    <property type="molecule type" value="Genomic_DNA"/>
</dbReference>
<dbReference type="EMBL" id="CAJNOE010000525">
    <property type="protein sequence ID" value="CAF1256418.1"/>
    <property type="molecule type" value="Genomic_DNA"/>
</dbReference>
<evidence type="ECO:0000313" key="8">
    <source>
        <dbReference type="Proteomes" id="UP000663868"/>
    </source>
</evidence>
<dbReference type="AlphaFoldDB" id="A0A818UJW9"/>
<dbReference type="EMBL" id="CAJOAZ010002590">
    <property type="protein sequence ID" value="CAF3942835.1"/>
    <property type="molecule type" value="Genomic_DNA"/>
</dbReference>
<evidence type="ECO:0000313" key="4">
    <source>
        <dbReference type="EMBL" id="CAF1423005.1"/>
    </source>
</evidence>
<dbReference type="Proteomes" id="UP000663844">
    <property type="component" value="Unassembled WGS sequence"/>
</dbReference>
<dbReference type="EMBL" id="CAJNON010000158">
    <property type="protein sequence ID" value="CAF1047921.1"/>
    <property type="molecule type" value="Genomic_DNA"/>
</dbReference>
<comment type="caution">
    <text evidence="6">The sequence shown here is derived from an EMBL/GenBank/DDBJ whole genome shotgun (WGS) entry which is preliminary data.</text>
</comment>
<dbReference type="Proteomes" id="UP000663891">
    <property type="component" value="Unassembled WGS sequence"/>
</dbReference>
<dbReference type="Proteomes" id="UP000663845">
    <property type="component" value="Unassembled WGS sequence"/>
</dbReference>
<dbReference type="Proteomes" id="UP000663881">
    <property type="component" value="Unassembled WGS sequence"/>
</dbReference>
<dbReference type="EMBL" id="CAJOBB010000541">
    <property type="protein sequence ID" value="CAF3702162.1"/>
    <property type="molecule type" value="Genomic_DNA"/>
</dbReference>
<organism evidence="6 8">
    <name type="scientific">Adineta steineri</name>
    <dbReference type="NCBI Taxonomy" id="433720"/>
    <lineage>
        <taxon>Eukaryota</taxon>
        <taxon>Metazoa</taxon>
        <taxon>Spiralia</taxon>
        <taxon>Gnathifera</taxon>
        <taxon>Rotifera</taxon>
        <taxon>Eurotatoria</taxon>
        <taxon>Bdelloidea</taxon>
        <taxon>Adinetida</taxon>
        <taxon>Adinetidae</taxon>
        <taxon>Adineta</taxon>
    </lineage>
</organism>
<accession>A0A818UJW9</accession>
<dbReference type="Proteomes" id="UP000663868">
    <property type="component" value="Unassembled WGS sequence"/>
</dbReference>
<evidence type="ECO:0000313" key="3">
    <source>
        <dbReference type="EMBL" id="CAF1256418.1"/>
    </source>
</evidence>
<reference evidence="6" key="1">
    <citation type="submission" date="2021-02" db="EMBL/GenBank/DDBJ databases">
        <authorList>
            <person name="Nowell W R."/>
        </authorList>
    </citation>
    <scope>NUCLEOTIDE SEQUENCE</scope>
</reference>
<evidence type="ECO:0000313" key="2">
    <source>
        <dbReference type="EMBL" id="CAF1047921.1"/>
    </source>
</evidence>